<comment type="caution">
    <text evidence="2">The sequence shown here is derived from an EMBL/GenBank/DDBJ whole genome shotgun (WGS) entry which is preliminary data.</text>
</comment>
<name>A0A9N8YQ59_FUNMO</name>
<feature type="signal peptide" evidence="1">
    <location>
        <begin position="1"/>
        <end position="16"/>
    </location>
</feature>
<organism evidence="2 3">
    <name type="scientific">Funneliformis mosseae</name>
    <name type="common">Endomycorrhizal fungus</name>
    <name type="synonym">Glomus mosseae</name>
    <dbReference type="NCBI Taxonomy" id="27381"/>
    <lineage>
        <taxon>Eukaryota</taxon>
        <taxon>Fungi</taxon>
        <taxon>Fungi incertae sedis</taxon>
        <taxon>Mucoromycota</taxon>
        <taxon>Glomeromycotina</taxon>
        <taxon>Glomeromycetes</taxon>
        <taxon>Glomerales</taxon>
        <taxon>Glomeraceae</taxon>
        <taxon>Funneliformis</taxon>
    </lineage>
</organism>
<keyword evidence="1" id="KW-0732">Signal</keyword>
<feature type="chain" id="PRO_5040466756" evidence="1">
    <location>
        <begin position="17"/>
        <end position="100"/>
    </location>
</feature>
<dbReference type="AlphaFoldDB" id="A0A9N8YQ59"/>
<keyword evidence="3" id="KW-1185">Reference proteome</keyword>
<protein>
    <submittedName>
        <fullName evidence="2">12741_t:CDS:1</fullName>
    </submittedName>
</protein>
<gene>
    <name evidence="2" type="ORF">FMOSSE_LOCUS687</name>
</gene>
<reference evidence="2" key="1">
    <citation type="submission" date="2021-06" db="EMBL/GenBank/DDBJ databases">
        <authorList>
            <person name="Kallberg Y."/>
            <person name="Tangrot J."/>
            <person name="Rosling A."/>
        </authorList>
    </citation>
    <scope>NUCLEOTIDE SEQUENCE</scope>
    <source>
        <strain evidence="2">87-6 pot B 2015</strain>
    </source>
</reference>
<accession>A0A9N8YQ59</accession>
<dbReference type="Proteomes" id="UP000789375">
    <property type="component" value="Unassembled WGS sequence"/>
</dbReference>
<sequence>MLILFTVVFINRRIFGKFFTNSGCQNNNKHQPELLDYWKALGNKFAAYHDPYHKNNSPDLKKIQVRLNNSIIFRALIFFTSHYGDKVQTINTFNHNIYNF</sequence>
<evidence type="ECO:0000313" key="2">
    <source>
        <dbReference type="EMBL" id="CAG8439462.1"/>
    </source>
</evidence>
<proteinExistence type="predicted"/>
<evidence type="ECO:0000313" key="3">
    <source>
        <dbReference type="Proteomes" id="UP000789375"/>
    </source>
</evidence>
<dbReference type="EMBL" id="CAJVPP010000070">
    <property type="protein sequence ID" value="CAG8439462.1"/>
    <property type="molecule type" value="Genomic_DNA"/>
</dbReference>
<evidence type="ECO:0000256" key="1">
    <source>
        <dbReference type="SAM" id="SignalP"/>
    </source>
</evidence>